<evidence type="ECO:0000313" key="2">
    <source>
        <dbReference type="Proteomes" id="UP000271098"/>
    </source>
</evidence>
<accession>A0A3P6PMU8</accession>
<proteinExistence type="predicted"/>
<dbReference type="OrthoDB" id="28045at2759"/>
<protein>
    <submittedName>
        <fullName evidence="1">Uncharacterized protein</fullName>
    </submittedName>
</protein>
<evidence type="ECO:0000313" key="1">
    <source>
        <dbReference type="EMBL" id="VDK33410.1"/>
    </source>
</evidence>
<dbReference type="AlphaFoldDB" id="A0A3P6PMU8"/>
<organism evidence="1 2">
    <name type="scientific">Gongylonema pulchrum</name>
    <dbReference type="NCBI Taxonomy" id="637853"/>
    <lineage>
        <taxon>Eukaryota</taxon>
        <taxon>Metazoa</taxon>
        <taxon>Ecdysozoa</taxon>
        <taxon>Nematoda</taxon>
        <taxon>Chromadorea</taxon>
        <taxon>Rhabditida</taxon>
        <taxon>Spirurina</taxon>
        <taxon>Spiruromorpha</taxon>
        <taxon>Spiruroidea</taxon>
        <taxon>Gongylonematidae</taxon>
        <taxon>Gongylonema</taxon>
    </lineage>
</organism>
<name>A0A3P6PMU8_9BILA</name>
<gene>
    <name evidence="1" type="ORF">GPUH_LOCUS2306</name>
</gene>
<dbReference type="EMBL" id="UYRT01003381">
    <property type="protein sequence ID" value="VDK33410.1"/>
    <property type="molecule type" value="Genomic_DNA"/>
</dbReference>
<sequence>MLEKTPNTIGVADGRFLAAHLPRDPQQFIPQINKSRWADLDLWEEEPPTWSSCNHSVKLSKKERKKQDIIYG</sequence>
<dbReference type="Proteomes" id="UP000271098">
    <property type="component" value="Unassembled WGS sequence"/>
</dbReference>
<reference evidence="1 2" key="1">
    <citation type="submission" date="2018-11" db="EMBL/GenBank/DDBJ databases">
        <authorList>
            <consortium name="Pathogen Informatics"/>
        </authorList>
    </citation>
    <scope>NUCLEOTIDE SEQUENCE [LARGE SCALE GENOMIC DNA]</scope>
</reference>
<keyword evidence="2" id="KW-1185">Reference proteome</keyword>